<organism evidence="3 4">
    <name type="scientific">Eiseniibacteriota bacterium</name>
    <dbReference type="NCBI Taxonomy" id="2212470"/>
    <lineage>
        <taxon>Bacteria</taxon>
        <taxon>Candidatus Eiseniibacteriota</taxon>
    </lineage>
</organism>
<comment type="similarity">
    <text evidence="1">Belongs to the opacity porin family.</text>
</comment>
<reference evidence="3 4" key="1">
    <citation type="journal article" date="2019" name="Nat. Microbiol.">
        <title>Mediterranean grassland soil C-N compound turnover is dependent on rainfall and depth, and is mediated by genomically divergent microorganisms.</title>
        <authorList>
            <person name="Diamond S."/>
            <person name="Andeer P.F."/>
            <person name="Li Z."/>
            <person name="Crits-Christoph A."/>
            <person name="Burstein D."/>
            <person name="Anantharaman K."/>
            <person name="Lane K.R."/>
            <person name="Thomas B.C."/>
            <person name="Pan C."/>
            <person name="Northen T.R."/>
            <person name="Banfield J.F."/>
        </authorList>
    </citation>
    <scope>NUCLEOTIDE SEQUENCE [LARGE SCALE GENOMIC DNA]</scope>
    <source>
        <strain evidence="3">WS_11</strain>
    </source>
</reference>
<dbReference type="AlphaFoldDB" id="A0A538U987"/>
<dbReference type="GO" id="GO:0015288">
    <property type="term" value="F:porin activity"/>
    <property type="evidence" value="ECO:0007669"/>
    <property type="project" value="InterPro"/>
</dbReference>
<protein>
    <recommendedName>
        <fullName evidence="2">Porin opacity type domain-containing protein</fullName>
    </recommendedName>
</protein>
<accession>A0A538U987</accession>
<evidence type="ECO:0000259" key="2">
    <source>
        <dbReference type="Pfam" id="PF02462"/>
    </source>
</evidence>
<dbReference type="InterPro" id="IPR003394">
    <property type="entry name" value="Porin_opacity"/>
</dbReference>
<proteinExistence type="inferred from homology"/>
<dbReference type="SUPFAM" id="SSF56925">
    <property type="entry name" value="OMPA-like"/>
    <property type="match status" value="1"/>
</dbReference>
<evidence type="ECO:0000256" key="1">
    <source>
        <dbReference type="ARBA" id="ARBA00009830"/>
    </source>
</evidence>
<dbReference type="Proteomes" id="UP000319771">
    <property type="component" value="Unassembled WGS sequence"/>
</dbReference>
<name>A0A538U987_UNCEI</name>
<dbReference type="Gene3D" id="2.40.160.20">
    <property type="match status" value="1"/>
</dbReference>
<sequence>MTSTVMQEKQSSFSGIALRTRIKSPRLIQGVEVLPTVEYWRNANTVEPFGIHTTRKDATLGGDIRYAFRQTGTQPYVGAGFALHFLSSSVDAPSLGINDQSNAIVRGGLSAMAGLQFPLAGRFENFVELKYHHVPHYRQLKLNWGLSVKV</sequence>
<feature type="domain" description="Porin opacity type" evidence="2">
    <location>
        <begin position="52"/>
        <end position="140"/>
    </location>
</feature>
<evidence type="ECO:0000313" key="3">
    <source>
        <dbReference type="EMBL" id="TMQ72289.1"/>
    </source>
</evidence>
<dbReference type="InterPro" id="IPR011250">
    <property type="entry name" value="OMP/PagP_B-barrel"/>
</dbReference>
<comment type="caution">
    <text evidence="3">The sequence shown here is derived from an EMBL/GenBank/DDBJ whole genome shotgun (WGS) entry which is preliminary data.</text>
</comment>
<dbReference type="GO" id="GO:0009279">
    <property type="term" value="C:cell outer membrane"/>
    <property type="evidence" value="ECO:0007669"/>
    <property type="project" value="UniProtKB-ARBA"/>
</dbReference>
<dbReference type="Pfam" id="PF02462">
    <property type="entry name" value="Opacity"/>
    <property type="match status" value="1"/>
</dbReference>
<gene>
    <name evidence="3" type="ORF">E6K81_07825</name>
</gene>
<dbReference type="EMBL" id="VBPB01000113">
    <property type="protein sequence ID" value="TMQ72289.1"/>
    <property type="molecule type" value="Genomic_DNA"/>
</dbReference>
<evidence type="ECO:0000313" key="4">
    <source>
        <dbReference type="Proteomes" id="UP000319771"/>
    </source>
</evidence>